<keyword evidence="2" id="KW-1185">Reference proteome</keyword>
<dbReference type="Ensembl" id="ENSMODT00000062206.1">
    <property type="protein sequence ID" value="ENSMODP00000041770.1"/>
    <property type="gene ID" value="ENSMODG00000036623.1"/>
</dbReference>
<dbReference type="Proteomes" id="UP000002280">
    <property type="component" value="Unplaced"/>
</dbReference>
<reference evidence="1" key="3">
    <citation type="submission" date="2025-09" db="UniProtKB">
        <authorList>
            <consortium name="Ensembl"/>
        </authorList>
    </citation>
    <scope>IDENTIFICATION</scope>
</reference>
<accession>A0A5F8G2X7</accession>
<dbReference type="Bgee" id="ENSMODG00000036623">
    <property type="expression patterns" value="Expressed in skeleton of lower jaw and 10 other cell types or tissues"/>
</dbReference>
<dbReference type="OMA" id="ICRPKGD"/>
<organism evidence="1 2">
    <name type="scientific">Monodelphis domestica</name>
    <name type="common">Gray short-tailed opossum</name>
    <dbReference type="NCBI Taxonomy" id="13616"/>
    <lineage>
        <taxon>Eukaryota</taxon>
        <taxon>Metazoa</taxon>
        <taxon>Chordata</taxon>
        <taxon>Craniata</taxon>
        <taxon>Vertebrata</taxon>
        <taxon>Euteleostomi</taxon>
        <taxon>Mammalia</taxon>
        <taxon>Metatheria</taxon>
        <taxon>Didelphimorphia</taxon>
        <taxon>Didelphidae</taxon>
        <taxon>Monodelphis</taxon>
    </lineage>
</organism>
<evidence type="ECO:0000313" key="2">
    <source>
        <dbReference type="Proteomes" id="UP000002280"/>
    </source>
</evidence>
<dbReference type="AlphaFoldDB" id="A0A5F8G2X7"/>
<evidence type="ECO:0000313" key="1">
    <source>
        <dbReference type="Ensembl" id="ENSMODP00000041770.1"/>
    </source>
</evidence>
<dbReference type="STRING" id="13616.ENSMODP00000041770"/>
<name>A0A5F8G2X7_MONDO</name>
<protein>
    <submittedName>
        <fullName evidence="1">Uncharacterized protein</fullName>
    </submittedName>
</protein>
<dbReference type="GeneTree" id="ENSGT00940000153064"/>
<dbReference type="InParanoid" id="A0A5F8G2X7"/>
<reference evidence="1" key="1">
    <citation type="journal article" date="2007" name="Nature">
        <title>Genome of the marsupial Monodelphis domestica reveals innovation in non-coding sequences.</title>
        <authorList>
            <person name="Mikkelsen T.S."/>
            <person name="Wakefield M.J."/>
            <person name="Aken B."/>
            <person name="Amemiya C.T."/>
            <person name="Chang J.L."/>
            <person name="Duke S."/>
            <person name="Garber M."/>
            <person name="Gentles A.J."/>
            <person name="Goodstadt L."/>
            <person name="Heger A."/>
            <person name="Jurka J."/>
            <person name="Kamal M."/>
            <person name="Mauceli E."/>
            <person name="Searle S.M."/>
            <person name="Sharpe T."/>
            <person name="Baker M.L."/>
            <person name="Batzer M.A."/>
            <person name="Benos P.V."/>
            <person name="Belov K."/>
            <person name="Clamp M."/>
            <person name="Cook A."/>
            <person name="Cuff J."/>
            <person name="Das R."/>
            <person name="Davidow L."/>
            <person name="Deakin J.E."/>
            <person name="Fazzari M.J."/>
            <person name="Glass J.L."/>
            <person name="Grabherr M."/>
            <person name="Greally J.M."/>
            <person name="Gu W."/>
            <person name="Hore T.A."/>
            <person name="Huttley G.A."/>
            <person name="Kleber M."/>
            <person name="Jirtle R.L."/>
            <person name="Koina E."/>
            <person name="Lee J.T."/>
            <person name="Mahony S."/>
            <person name="Marra M.A."/>
            <person name="Miller R.D."/>
            <person name="Nicholls R.D."/>
            <person name="Oda M."/>
            <person name="Papenfuss A.T."/>
            <person name="Parra Z.E."/>
            <person name="Pollock D.D."/>
            <person name="Ray D.A."/>
            <person name="Schein J.E."/>
            <person name="Speed T.P."/>
            <person name="Thompson K."/>
            <person name="VandeBerg J.L."/>
            <person name="Wade C.M."/>
            <person name="Walker J.A."/>
            <person name="Waters P.D."/>
            <person name="Webber C."/>
            <person name="Weidman J.R."/>
            <person name="Xie X."/>
            <person name="Zody M.C."/>
            <person name="Baldwin J."/>
            <person name="Abdouelleil A."/>
            <person name="Abdulkadir J."/>
            <person name="Abebe A."/>
            <person name="Abera B."/>
            <person name="Abreu J."/>
            <person name="Acer S.C."/>
            <person name="Aftuck L."/>
            <person name="Alexander A."/>
            <person name="An P."/>
            <person name="Anderson E."/>
            <person name="Anderson S."/>
            <person name="Arachi H."/>
            <person name="Azer M."/>
            <person name="Bachantsang P."/>
            <person name="Barry A."/>
            <person name="Bayul T."/>
            <person name="Berlin A."/>
            <person name="Bessette D."/>
            <person name="Bloom T."/>
            <person name="Bloom T."/>
            <person name="Boguslavskiy L."/>
            <person name="Bonnet C."/>
            <person name="Boukhgalter B."/>
            <person name="Bourzgui I."/>
            <person name="Brown A."/>
            <person name="Cahill P."/>
            <person name="Channer S."/>
            <person name="Cheshatsang Y."/>
            <person name="Chuda L."/>
            <person name="Citroen M."/>
            <person name="Collymore A."/>
            <person name="Cooke P."/>
            <person name="Costello M."/>
            <person name="D'Aco K."/>
            <person name="Daza R."/>
            <person name="De Haan G."/>
            <person name="DeGray S."/>
            <person name="DeMaso C."/>
            <person name="Dhargay N."/>
            <person name="Dooley K."/>
            <person name="Dooley E."/>
            <person name="Doricent M."/>
            <person name="Dorje P."/>
            <person name="Dorjee K."/>
            <person name="Dupes A."/>
            <person name="Elong R."/>
            <person name="Falk J."/>
            <person name="Farina A."/>
            <person name="Faro S."/>
            <person name="Ferguson D."/>
            <person name="Fisher S."/>
            <person name="Foley C.D."/>
            <person name="Franke A."/>
            <person name="Friedrich D."/>
            <person name="Gadbois L."/>
            <person name="Gearin G."/>
            <person name="Gearin C.R."/>
            <person name="Giannoukos G."/>
            <person name="Goode T."/>
            <person name="Graham J."/>
            <person name="Grandbois E."/>
            <person name="Grewal S."/>
            <person name="Gyaltsen K."/>
            <person name="Hafez N."/>
            <person name="Hagos B."/>
            <person name="Hall J."/>
            <person name="Henson C."/>
            <person name="Hollinger A."/>
            <person name="Honan T."/>
            <person name="Huard M.D."/>
            <person name="Hughes L."/>
            <person name="Hurhula B."/>
            <person name="Husby M.E."/>
            <person name="Kamat A."/>
            <person name="Kanga B."/>
            <person name="Kashin S."/>
            <person name="Khazanovich D."/>
            <person name="Kisner P."/>
            <person name="Lance K."/>
            <person name="Lara M."/>
            <person name="Lee W."/>
            <person name="Lennon N."/>
            <person name="Letendre F."/>
            <person name="LeVine R."/>
            <person name="Lipovsky A."/>
            <person name="Liu X."/>
            <person name="Liu J."/>
            <person name="Liu S."/>
            <person name="Lokyitsang T."/>
            <person name="Lokyitsang Y."/>
            <person name="Lubonja R."/>
            <person name="Lui A."/>
            <person name="MacDonald P."/>
            <person name="Magnisalis V."/>
            <person name="Maru K."/>
            <person name="Matthews C."/>
            <person name="McCusker W."/>
            <person name="McDonough S."/>
            <person name="Mehta T."/>
            <person name="Meldrim J."/>
            <person name="Meneus L."/>
            <person name="Mihai O."/>
            <person name="Mihalev A."/>
            <person name="Mihova T."/>
            <person name="Mittelman R."/>
            <person name="Mlenga V."/>
            <person name="Montmayeur A."/>
            <person name="Mulrain L."/>
            <person name="Navidi A."/>
            <person name="Naylor J."/>
            <person name="Negash T."/>
            <person name="Nguyen T."/>
            <person name="Nguyen N."/>
            <person name="Nicol R."/>
            <person name="Norbu C."/>
            <person name="Norbu N."/>
            <person name="Novod N."/>
            <person name="O'Neill B."/>
            <person name="Osman S."/>
            <person name="Markiewicz E."/>
            <person name="Oyono O.L."/>
            <person name="Patti C."/>
            <person name="Phunkhang P."/>
            <person name="Pierre F."/>
            <person name="Priest M."/>
            <person name="Raghuraman S."/>
            <person name="Rege F."/>
            <person name="Reyes R."/>
            <person name="Rise C."/>
            <person name="Rogov P."/>
            <person name="Ross K."/>
            <person name="Ryan E."/>
            <person name="Settipalli S."/>
            <person name="Shea T."/>
            <person name="Sherpa N."/>
            <person name="Shi L."/>
            <person name="Shih D."/>
            <person name="Sparrow T."/>
            <person name="Spaulding J."/>
            <person name="Stalker J."/>
            <person name="Stange-Thomann N."/>
            <person name="Stavropoulos S."/>
            <person name="Stone C."/>
            <person name="Strader C."/>
            <person name="Tesfaye S."/>
            <person name="Thomson T."/>
            <person name="Thoulutsang Y."/>
            <person name="Thoulutsang D."/>
            <person name="Topham K."/>
            <person name="Topping I."/>
            <person name="Tsamla T."/>
            <person name="Vassiliev H."/>
            <person name="Vo A."/>
            <person name="Wangchuk T."/>
            <person name="Wangdi T."/>
            <person name="Weiand M."/>
            <person name="Wilkinson J."/>
            <person name="Wilson A."/>
            <person name="Yadav S."/>
            <person name="Young G."/>
            <person name="Yu Q."/>
            <person name="Zembek L."/>
            <person name="Zhong D."/>
            <person name="Zimmer A."/>
            <person name="Zwirko Z."/>
            <person name="Jaffe D.B."/>
            <person name="Alvarez P."/>
            <person name="Brockman W."/>
            <person name="Butler J."/>
            <person name="Chin C."/>
            <person name="Gnerre S."/>
            <person name="MacCallum I."/>
            <person name="Graves J.A."/>
            <person name="Ponting C.P."/>
            <person name="Breen M."/>
            <person name="Samollow P.B."/>
            <person name="Lander E.S."/>
            <person name="Lindblad-Toh K."/>
        </authorList>
    </citation>
    <scope>NUCLEOTIDE SEQUENCE [LARGE SCALE GENOMIC DNA]</scope>
</reference>
<reference evidence="1" key="2">
    <citation type="submission" date="2025-08" db="UniProtKB">
        <authorList>
            <consortium name="Ensembl"/>
        </authorList>
    </citation>
    <scope>IDENTIFICATION</scope>
</reference>
<sequence>MSDLWEGKGFKTKQDIERITKSKINNFDYIKLKSFCTNKTNITKIRRETTNWEKIFIETSDKGLITHIYNELNQMYKKSSHSPIDKWAREMDRQFSDKEIKTINKHMKKCSTSLIIREMQIKTTLRYHLTPSRLANITAKESNECWRGCGKVGTLIHCWWSCELIQPFWRAICRPKGDKRISTL</sequence>
<proteinExistence type="predicted"/>